<evidence type="ECO:0000313" key="3">
    <source>
        <dbReference type="EMBL" id="ESO89955.1"/>
    </source>
</evidence>
<keyword evidence="4" id="KW-1185">Reference proteome</keyword>
<organism evidence="3 4">
    <name type="scientific">Lottia gigantea</name>
    <name type="common">Giant owl limpet</name>
    <dbReference type="NCBI Taxonomy" id="225164"/>
    <lineage>
        <taxon>Eukaryota</taxon>
        <taxon>Metazoa</taxon>
        <taxon>Spiralia</taxon>
        <taxon>Lophotrochozoa</taxon>
        <taxon>Mollusca</taxon>
        <taxon>Gastropoda</taxon>
        <taxon>Patellogastropoda</taxon>
        <taxon>Lottioidea</taxon>
        <taxon>Lottiidae</taxon>
        <taxon>Lottia</taxon>
    </lineage>
</organism>
<feature type="non-terminal residue" evidence="3">
    <location>
        <position position="1"/>
    </location>
</feature>
<protein>
    <recommendedName>
        <fullName evidence="5">U2A'/phosphoprotein 32 family A C-terminal domain-containing protein</fullName>
    </recommendedName>
</protein>
<dbReference type="HOGENOM" id="CLU_1736023_0_0_1"/>
<proteinExistence type="predicted"/>
<dbReference type="PANTHER" id="PTHR18849">
    <property type="entry name" value="LEUCINE RICH REPEAT PROTEIN"/>
    <property type="match status" value="1"/>
</dbReference>
<dbReference type="AlphaFoldDB" id="V4A4P6"/>
<evidence type="ECO:0000256" key="1">
    <source>
        <dbReference type="ARBA" id="ARBA00022614"/>
    </source>
</evidence>
<sequence length="151" mass="17639">QLANFCYQELQEGYQKKNLYRVLDRIQHVKYLNLAHNEINKISSFSFPKCEYLNLNNNNFTSLKGLPKLRMIQYLTLKDNDIKDLDGLTMLRSTPIAELYLNGNPVVFSQFYRQRVFSVLPGLKVLDGVFRLTSDLEPVEEENPQKTCNLM</sequence>
<dbReference type="InterPro" id="IPR001611">
    <property type="entry name" value="Leu-rich_rpt"/>
</dbReference>
<evidence type="ECO:0008006" key="5">
    <source>
        <dbReference type="Google" id="ProtNLM"/>
    </source>
</evidence>
<dbReference type="GeneID" id="20232330"/>
<gene>
    <name evidence="3" type="ORF">LOTGIDRAFT_124100</name>
</gene>
<name>V4A4P6_LOTGI</name>
<dbReference type="KEGG" id="lgi:LOTGIDRAFT_124100"/>
<evidence type="ECO:0000256" key="2">
    <source>
        <dbReference type="ARBA" id="ARBA00022737"/>
    </source>
</evidence>
<reference evidence="3 4" key="1">
    <citation type="journal article" date="2013" name="Nature">
        <title>Insights into bilaterian evolution from three spiralian genomes.</title>
        <authorList>
            <person name="Simakov O."/>
            <person name="Marletaz F."/>
            <person name="Cho S.J."/>
            <person name="Edsinger-Gonzales E."/>
            <person name="Havlak P."/>
            <person name="Hellsten U."/>
            <person name="Kuo D.H."/>
            <person name="Larsson T."/>
            <person name="Lv J."/>
            <person name="Arendt D."/>
            <person name="Savage R."/>
            <person name="Osoegawa K."/>
            <person name="de Jong P."/>
            <person name="Grimwood J."/>
            <person name="Chapman J.A."/>
            <person name="Shapiro H."/>
            <person name="Aerts A."/>
            <person name="Otillar R.P."/>
            <person name="Terry A.Y."/>
            <person name="Boore J.L."/>
            <person name="Grigoriev I.V."/>
            <person name="Lindberg D.R."/>
            <person name="Seaver E.C."/>
            <person name="Weisblat D.A."/>
            <person name="Putnam N.H."/>
            <person name="Rokhsar D.S."/>
        </authorList>
    </citation>
    <scope>NUCLEOTIDE SEQUENCE [LARGE SCALE GENOMIC DNA]</scope>
</reference>
<dbReference type="Gene3D" id="3.80.10.10">
    <property type="entry name" value="Ribonuclease Inhibitor"/>
    <property type="match status" value="1"/>
</dbReference>
<dbReference type="CTD" id="20232330"/>
<dbReference type="Proteomes" id="UP000030746">
    <property type="component" value="Unassembled WGS sequence"/>
</dbReference>
<dbReference type="RefSeq" id="XP_009059425.1">
    <property type="nucleotide sequence ID" value="XM_009061177.1"/>
</dbReference>
<dbReference type="SUPFAM" id="SSF52058">
    <property type="entry name" value="L domain-like"/>
    <property type="match status" value="1"/>
</dbReference>
<dbReference type="EMBL" id="KB202518">
    <property type="protein sequence ID" value="ESO89955.1"/>
    <property type="molecule type" value="Genomic_DNA"/>
</dbReference>
<dbReference type="OMA" id="DNCKRIL"/>
<dbReference type="PROSITE" id="PS51450">
    <property type="entry name" value="LRR"/>
    <property type="match status" value="2"/>
</dbReference>
<dbReference type="InterPro" id="IPR032675">
    <property type="entry name" value="LRR_dom_sf"/>
</dbReference>
<accession>V4A4P6</accession>
<dbReference type="PANTHER" id="PTHR18849:SF4">
    <property type="entry name" value="GENE 29133-RELATED"/>
    <property type="match status" value="1"/>
</dbReference>
<evidence type="ECO:0000313" key="4">
    <source>
        <dbReference type="Proteomes" id="UP000030746"/>
    </source>
</evidence>
<dbReference type="OrthoDB" id="1517790at2759"/>
<keyword evidence="1" id="KW-0433">Leucine-rich repeat</keyword>
<keyword evidence="2" id="KW-0677">Repeat</keyword>